<organism evidence="1 2">
    <name type="scientific">Nitrososphaera viennensis EN76</name>
    <dbReference type="NCBI Taxonomy" id="926571"/>
    <lineage>
        <taxon>Archaea</taxon>
        <taxon>Nitrososphaerota</taxon>
        <taxon>Nitrososphaeria</taxon>
        <taxon>Nitrososphaerales</taxon>
        <taxon>Nitrososphaeraceae</taxon>
        <taxon>Nitrososphaera</taxon>
    </lineage>
</organism>
<keyword evidence="2" id="KW-1185">Reference proteome</keyword>
<proteinExistence type="predicted"/>
<sequence length="57" mass="6260">MINYIANFVALGLHPVSALCYATRLGTVAFASVRDHQDEIASDDNATEPPQMAQYFD</sequence>
<evidence type="ECO:0000313" key="1">
    <source>
        <dbReference type="EMBL" id="AIC15951.1"/>
    </source>
</evidence>
<evidence type="ECO:0000313" key="2">
    <source>
        <dbReference type="Proteomes" id="UP000027093"/>
    </source>
</evidence>
<gene>
    <name evidence="1" type="ORF">NVIE_1735</name>
</gene>
<name>A0A060HR26_9ARCH</name>
<dbReference type="KEGG" id="nvn:NVIE_1735"/>
<dbReference type="Proteomes" id="UP000027093">
    <property type="component" value="Chromosome"/>
</dbReference>
<accession>A0A060HR26</accession>
<dbReference type="AlphaFoldDB" id="A0A060HR26"/>
<dbReference type="STRING" id="926571.NVIE_1735"/>
<dbReference type="HOGENOM" id="CLU_2985815_0_0_2"/>
<reference evidence="1 2" key="1">
    <citation type="journal article" date="2014" name="Int. J. Syst. Evol. Microbiol.">
        <title>Nitrososphaera viennensis gen. nov., sp. nov., an aerobic and mesophilic, ammonia-oxidizing archaeon from soil and a member of the archaeal phylum Thaumarchaeota.</title>
        <authorList>
            <person name="Stieglmeier M."/>
            <person name="Klingl A."/>
            <person name="Alves R.J."/>
            <person name="Rittmann S.K."/>
            <person name="Melcher M."/>
            <person name="Leisch N."/>
            <person name="Schleper C."/>
        </authorList>
    </citation>
    <scope>NUCLEOTIDE SEQUENCE [LARGE SCALE GENOMIC DNA]</scope>
    <source>
        <strain evidence="1">EN76</strain>
    </source>
</reference>
<dbReference type="EMBL" id="CP007536">
    <property type="protein sequence ID" value="AIC15951.1"/>
    <property type="molecule type" value="Genomic_DNA"/>
</dbReference>
<protein>
    <submittedName>
        <fullName evidence="1">Uncharacterized protein</fullName>
    </submittedName>
</protein>